<organism evidence="1 2">
    <name type="scientific">Vibrio cholerae serotype O1 (strain ATCC 39541 / Classical Ogawa 395 / O395)</name>
    <dbReference type="NCBI Taxonomy" id="345073"/>
    <lineage>
        <taxon>Bacteria</taxon>
        <taxon>Pseudomonadati</taxon>
        <taxon>Pseudomonadota</taxon>
        <taxon>Gammaproteobacteria</taxon>
        <taxon>Vibrionales</taxon>
        <taxon>Vibrionaceae</taxon>
        <taxon>Vibrio</taxon>
    </lineage>
</organism>
<proteinExistence type="predicted"/>
<dbReference type="KEGG" id="vcr:VC395_0071"/>
<dbReference type="AlphaFoldDB" id="A0A0H3AGY5"/>
<name>A0A0H3AGY5_VIBC3</name>
<protein>
    <submittedName>
        <fullName evidence="1">Uncharacterized protein</fullName>
    </submittedName>
</protein>
<evidence type="ECO:0000313" key="1">
    <source>
        <dbReference type="EMBL" id="ABQ19655.1"/>
    </source>
</evidence>
<evidence type="ECO:0000313" key="2">
    <source>
        <dbReference type="Proteomes" id="UP000000249"/>
    </source>
</evidence>
<gene>
    <name evidence="1" type="ordered locus">VC0395_A2410</name>
</gene>
<dbReference type="Proteomes" id="UP000000249">
    <property type="component" value="Chromosome 1"/>
</dbReference>
<accession>A0A0H3AGY5</accession>
<reference evidence="1 2" key="1">
    <citation type="submission" date="2007-03" db="EMBL/GenBank/DDBJ databases">
        <authorList>
            <person name="Heidelberg J."/>
        </authorList>
    </citation>
    <scope>NUCLEOTIDE SEQUENCE [LARGE SCALE GENOMIC DNA]</scope>
    <source>
        <strain evidence="2">ATCC 39541 / Classical Ogawa 395 / O395</strain>
    </source>
</reference>
<dbReference type="EMBL" id="CP000627">
    <property type="protein sequence ID" value="ABQ19655.1"/>
    <property type="molecule type" value="Genomic_DNA"/>
</dbReference>
<sequence length="37" mass="4232">MIKKASERALAHVFLQFRWKIELVRLLPVVAVAGFGH</sequence>
<dbReference type="KEGG" id="vco:VC0395_A2410"/>